<dbReference type="InterPro" id="IPR008274">
    <property type="entry name" value="AldOxase/xan_DH_MoCoBD1"/>
</dbReference>
<reference evidence="5 6" key="1">
    <citation type="submission" date="2019-02" db="EMBL/GenBank/DDBJ databases">
        <authorList>
            <person name="Khodamoradi S."/>
            <person name="Hahnke R.L."/>
            <person name="Kaempfer P."/>
            <person name="Schumann P."/>
            <person name="Rohde M."/>
            <person name="Steinert M."/>
            <person name="Luzhetskyy A."/>
            <person name="Wink J."/>
            <person name="Ruckert C."/>
        </authorList>
    </citation>
    <scope>NUCLEOTIDE SEQUENCE [LARGE SCALE GENOMIC DNA]</scope>
    <source>
        <strain evidence="5 6">M2</strain>
    </source>
</reference>
<dbReference type="KEGG" id="strr:EKD16_19200"/>
<dbReference type="PANTHER" id="PTHR11908">
    <property type="entry name" value="XANTHINE DEHYDROGENASE"/>
    <property type="match status" value="1"/>
</dbReference>
<dbReference type="GO" id="GO:0005506">
    <property type="term" value="F:iron ion binding"/>
    <property type="evidence" value="ECO:0007669"/>
    <property type="project" value="InterPro"/>
</dbReference>
<evidence type="ECO:0000256" key="1">
    <source>
        <dbReference type="ARBA" id="ARBA00022505"/>
    </source>
</evidence>
<evidence type="ECO:0000313" key="6">
    <source>
        <dbReference type="Proteomes" id="UP000292235"/>
    </source>
</evidence>
<keyword evidence="1" id="KW-0500">Molybdenum</keyword>
<dbReference type="EMBL" id="CP036455">
    <property type="protein sequence ID" value="QBI55603.1"/>
    <property type="molecule type" value="Genomic_DNA"/>
</dbReference>
<dbReference type="Pfam" id="PF20256">
    <property type="entry name" value="MoCoBD_2"/>
    <property type="match status" value="1"/>
</dbReference>
<evidence type="ECO:0000256" key="3">
    <source>
        <dbReference type="SAM" id="MobiDB-lite"/>
    </source>
</evidence>
<dbReference type="GO" id="GO:0034875">
    <property type="term" value="F:caffeine oxidase activity"/>
    <property type="evidence" value="ECO:0007669"/>
    <property type="project" value="UniProtKB-EC"/>
</dbReference>
<keyword evidence="6" id="KW-1185">Reference proteome</keyword>
<protein>
    <submittedName>
        <fullName evidence="5">Caffeine dehydrogenase subunit alpha</fullName>
        <ecNumber evidence="5">1.17.5.2</ecNumber>
    </submittedName>
</protein>
<dbReference type="SMART" id="SM01008">
    <property type="entry name" value="Ald_Xan_dh_C"/>
    <property type="match status" value="1"/>
</dbReference>
<dbReference type="Pfam" id="PF01315">
    <property type="entry name" value="Ald_Xan_dh_C"/>
    <property type="match status" value="1"/>
</dbReference>
<accession>A0A4P6Q4T3</accession>
<feature type="domain" description="Aldehyde oxidase/xanthine dehydrogenase a/b hammerhead" evidence="4">
    <location>
        <begin position="20"/>
        <end position="135"/>
    </location>
</feature>
<dbReference type="RefSeq" id="WP_207391350.1">
    <property type="nucleotide sequence ID" value="NZ_CP036455.1"/>
</dbReference>
<name>A0A4P6Q4T3_9ACTN</name>
<dbReference type="InterPro" id="IPR046867">
    <property type="entry name" value="AldOxase/xan_DH_MoCoBD2"/>
</dbReference>
<dbReference type="PANTHER" id="PTHR11908:SF132">
    <property type="entry name" value="ALDEHYDE OXIDASE 1-RELATED"/>
    <property type="match status" value="1"/>
</dbReference>
<dbReference type="Proteomes" id="UP000292235">
    <property type="component" value="Chromosome"/>
</dbReference>
<proteinExistence type="predicted"/>
<dbReference type="InterPro" id="IPR036856">
    <property type="entry name" value="Ald_Oxase/Xan_DH_a/b_sf"/>
</dbReference>
<organism evidence="5 6">
    <name type="scientific">Streptomonospora litoralis</name>
    <dbReference type="NCBI Taxonomy" id="2498135"/>
    <lineage>
        <taxon>Bacteria</taxon>
        <taxon>Bacillati</taxon>
        <taxon>Actinomycetota</taxon>
        <taxon>Actinomycetes</taxon>
        <taxon>Streptosporangiales</taxon>
        <taxon>Nocardiopsidaceae</taxon>
        <taxon>Streptomonospora</taxon>
    </lineage>
</organism>
<evidence type="ECO:0000259" key="4">
    <source>
        <dbReference type="SMART" id="SM01008"/>
    </source>
</evidence>
<evidence type="ECO:0000313" key="5">
    <source>
        <dbReference type="EMBL" id="QBI55603.1"/>
    </source>
</evidence>
<feature type="region of interest" description="Disordered" evidence="3">
    <location>
        <begin position="799"/>
        <end position="851"/>
    </location>
</feature>
<dbReference type="AlphaFoldDB" id="A0A4P6Q4T3"/>
<feature type="compositionally biased region" description="Low complexity" evidence="3">
    <location>
        <begin position="812"/>
        <end position="851"/>
    </location>
</feature>
<dbReference type="InterPro" id="IPR037165">
    <property type="entry name" value="AldOxase/xan_DH_Mopterin-bd_sf"/>
</dbReference>
<dbReference type="SUPFAM" id="SSF54665">
    <property type="entry name" value="CO dehydrogenase molybdoprotein N-domain-like"/>
    <property type="match status" value="1"/>
</dbReference>
<dbReference type="EC" id="1.17.5.2" evidence="5"/>
<dbReference type="InterPro" id="IPR000674">
    <property type="entry name" value="Ald_Oxase/Xan_DH_a/b"/>
</dbReference>
<evidence type="ECO:0000256" key="2">
    <source>
        <dbReference type="ARBA" id="ARBA00023002"/>
    </source>
</evidence>
<dbReference type="InterPro" id="IPR016208">
    <property type="entry name" value="Ald_Oxase/xanthine_DH-like"/>
</dbReference>
<dbReference type="Pfam" id="PF02738">
    <property type="entry name" value="MoCoBD_1"/>
    <property type="match status" value="1"/>
</dbReference>
<dbReference type="Gene3D" id="3.90.1170.50">
    <property type="entry name" value="Aldehyde oxidase/xanthine dehydrogenase, a/b hammerhead"/>
    <property type="match status" value="1"/>
</dbReference>
<gene>
    <name evidence="5" type="primary">cdhA</name>
    <name evidence="5" type="ORF">EKD16_19200</name>
</gene>
<dbReference type="NCBIfam" id="NF040766">
    <property type="entry name" value="CODH_aero_grp5"/>
    <property type="match status" value="1"/>
</dbReference>
<sequence length="851" mass="90270">MSTRMFGAPVQRSEDARLVAGRGAFLDDLGAGACAAAFVRSPHARARIRDIDAADAVDVEGIIAVYTYEDLAGPMAEPLPLLIPHPSIRDGRTPYPLAREYVHHVGEPVAMVVAADRYTAEDAAARIRVDYEVGEAVVGIDAAVAADRTVHEGMADNVAAHLVQEVGDARAAVDAAPNTLELDWDIERSAATPLEGRGVYARWEPASSSTGSDDGRLRVYTSTQTSTGVRAAVAAKMELALGQVEVVVPDVGGGFGVKIVHPWPEEVMVPWAARVLGREVKWVEDRREHFVAAAHERAQHQRVRVGFDDDGRLLGLDVDILHDNGAYLPYGVIVPIVTSTQLLGPYKPGAYRVEFRSLYTTTAIVTPYRGAGRPQGVFAMERTMDAIADHLGLDRLQVRAANVIRPAEMPYDQGLLFQDGRPLIYDSGDYPKMLRMIGELVDWPGFAEYRERARREGRRVGIGVACYVEGTGPGPYEGGHVQVETSGKVRVATGLTSQGQGHGTVLAQIVADELDIPLSDVEVTTGDTRRMGYSVGTFASRGAVTSGSAVALATRRLKEKALRIAADALEADAGDLEFAQGRIQVKGSPVHGVELGTLAVLSNPLRYAFDAASAAATQFSGAADHDKPPVAEGETPGLEGLDYHSPLRCTFANGAHAAVVETDPDTAEIRILRYCVVHDCGNLINPRIVEGQVHGGVAQGVAGALYERMAYDSDGQLLNASLMDFLMPYASEIPAVEIAHMQTPSPLNPLGVKGAGEAGVIPASAALAAAVEDAEGFRIDRMPISPSELFELRRRHAAGGVPSVPERPAPVAPAALDPSGPAAEPGPGEEAAPSSPAHPSDASVPSARESR</sequence>
<keyword evidence="2 5" id="KW-0560">Oxidoreductase</keyword>
<dbReference type="SUPFAM" id="SSF56003">
    <property type="entry name" value="Molybdenum cofactor-binding domain"/>
    <property type="match status" value="1"/>
</dbReference>
<dbReference type="Gene3D" id="3.30.365.10">
    <property type="entry name" value="Aldehyde oxidase/xanthine dehydrogenase, molybdopterin binding domain"/>
    <property type="match status" value="4"/>
</dbReference>